<name>A0A507BY14_9FUNG</name>
<feature type="domain" description="Aprataxin C2HE/C2H2/C2HC zinc finger" evidence="1">
    <location>
        <begin position="224"/>
        <end position="280"/>
    </location>
</feature>
<dbReference type="Proteomes" id="UP000320475">
    <property type="component" value="Unassembled WGS sequence"/>
</dbReference>
<reference evidence="2 3" key="1">
    <citation type="journal article" date="2019" name="Sci. Rep.">
        <title>Comparative genomics of chytrid fungi reveal insights into the obligate biotrophic and pathogenic lifestyle of Synchytrium endobioticum.</title>
        <authorList>
            <person name="van de Vossenberg B.T.L.H."/>
            <person name="Warris S."/>
            <person name="Nguyen H.D.T."/>
            <person name="van Gent-Pelzer M.P.E."/>
            <person name="Joly D.L."/>
            <person name="van de Geest H.C."/>
            <person name="Bonants P.J.M."/>
            <person name="Smith D.S."/>
            <person name="Levesque C.A."/>
            <person name="van der Lee T.A.J."/>
        </authorList>
    </citation>
    <scope>NUCLEOTIDE SEQUENCE [LARGE SCALE GENOMIC DNA]</scope>
    <source>
        <strain evidence="2 3">LEV6574</strain>
    </source>
</reference>
<dbReference type="GO" id="GO:0003725">
    <property type="term" value="F:double-stranded RNA binding"/>
    <property type="evidence" value="ECO:0007669"/>
    <property type="project" value="TreeGrafter"/>
</dbReference>
<dbReference type="Pfam" id="PF11969">
    <property type="entry name" value="DcpS_C"/>
    <property type="match status" value="1"/>
</dbReference>
<dbReference type="GO" id="GO:0003697">
    <property type="term" value="F:single-stranded DNA binding"/>
    <property type="evidence" value="ECO:0007669"/>
    <property type="project" value="TreeGrafter"/>
</dbReference>
<gene>
    <name evidence="2" type="ORF">SeLEV6574_g08492</name>
</gene>
<dbReference type="InterPro" id="IPR036265">
    <property type="entry name" value="HIT-like_sf"/>
</dbReference>
<dbReference type="GO" id="GO:1990165">
    <property type="term" value="F:single-strand break-containing DNA binding"/>
    <property type="evidence" value="ECO:0007669"/>
    <property type="project" value="TreeGrafter"/>
</dbReference>
<dbReference type="VEuPathDB" id="FungiDB:SeMB42_g07986"/>
<dbReference type="EMBL" id="QEAM01001002">
    <property type="protein sequence ID" value="TPX32018.1"/>
    <property type="molecule type" value="Genomic_DNA"/>
</dbReference>
<evidence type="ECO:0000313" key="3">
    <source>
        <dbReference type="Proteomes" id="UP000320475"/>
    </source>
</evidence>
<dbReference type="GO" id="GO:0000012">
    <property type="term" value="P:single strand break repair"/>
    <property type="evidence" value="ECO:0007669"/>
    <property type="project" value="TreeGrafter"/>
</dbReference>
<dbReference type="GO" id="GO:0033699">
    <property type="term" value="F:DNA 5'-adenosine monophosphate hydrolase activity"/>
    <property type="evidence" value="ECO:0007669"/>
    <property type="project" value="TreeGrafter"/>
</dbReference>
<organism evidence="2 3">
    <name type="scientific">Synchytrium endobioticum</name>
    <dbReference type="NCBI Taxonomy" id="286115"/>
    <lineage>
        <taxon>Eukaryota</taxon>
        <taxon>Fungi</taxon>
        <taxon>Fungi incertae sedis</taxon>
        <taxon>Chytridiomycota</taxon>
        <taxon>Chytridiomycota incertae sedis</taxon>
        <taxon>Chytridiomycetes</taxon>
        <taxon>Synchytriales</taxon>
        <taxon>Synchytriaceae</taxon>
        <taxon>Synchytrium</taxon>
    </lineage>
</organism>
<evidence type="ECO:0000259" key="1">
    <source>
        <dbReference type="Pfam" id="PF16278"/>
    </source>
</evidence>
<sequence>MSPRWGSGGWMYLVPSRQPYILKYGGARVRKAVSQTAKQYNLPAVEIGELETRAYSHALVVCQTLVPINPIVESMSSPAKSSPPGYEARTRATATCGSGGKWADALLQYVKTPEMFPKVVYEFDDDVVIIYDQYPKAKYHFLVMPRIQIDGPNSLIACHIPFVEKIKQKALKLTSIIQSESSDHIEFRMGFHAVPSMKQLHLHVISTDFKSERLKHRKHWVSFTSGFFKDVDEVLAILRKDGRVYFDKEEYEDIIKTAPLRCHKCHKDQKTMPALKRHLEDWH</sequence>
<dbReference type="InterPro" id="IPR032566">
    <property type="entry name" value="Znf-C2HE"/>
</dbReference>
<dbReference type="GO" id="GO:0030983">
    <property type="term" value="F:mismatched DNA binding"/>
    <property type="evidence" value="ECO:0007669"/>
    <property type="project" value="TreeGrafter"/>
</dbReference>
<dbReference type="GO" id="GO:0005634">
    <property type="term" value="C:nucleus"/>
    <property type="evidence" value="ECO:0007669"/>
    <property type="project" value="TreeGrafter"/>
</dbReference>
<dbReference type="InterPro" id="IPR019808">
    <property type="entry name" value="Histidine_triad_CS"/>
</dbReference>
<dbReference type="Pfam" id="PF16278">
    <property type="entry name" value="zf-C2HE"/>
    <property type="match status" value="1"/>
</dbReference>
<dbReference type="OrthoDB" id="3512845at2759"/>
<dbReference type="SUPFAM" id="SSF54197">
    <property type="entry name" value="HIT-like"/>
    <property type="match status" value="1"/>
</dbReference>
<protein>
    <recommendedName>
        <fullName evidence="1">Aprataxin C2HE/C2H2/C2HC zinc finger domain-containing protein</fullName>
    </recommendedName>
</protein>
<proteinExistence type="predicted"/>
<evidence type="ECO:0000313" key="2">
    <source>
        <dbReference type="EMBL" id="TPX32018.1"/>
    </source>
</evidence>
<dbReference type="FunFam" id="3.30.428.10:FF:000004">
    <property type="entry name" value="aprataxin isoform X2"/>
    <property type="match status" value="1"/>
</dbReference>
<dbReference type="PANTHER" id="PTHR12486">
    <property type="entry name" value="APRATAXIN-RELATED"/>
    <property type="match status" value="1"/>
</dbReference>
<dbReference type="PROSITE" id="PS00892">
    <property type="entry name" value="HIT_1"/>
    <property type="match status" value="1"/>
</dbReference>
<dbReference type="PANTHER" id="PTHR12486:SF4">
    <property type="entry name" value="APRATAXIN"/>
    <property type="match status" value="1"/>
</dbReference>
<dbReference type="AlphaFoldDB" id="A0A507BY14"/>
<dbReference type="Gene3D" id="3.30.428.10">
    <property type="entry name" value="HIT-like"/>
    <property type="match status" value="1"/>
</dbReference>
<accession>A0A507BY14</accession>
<comment type="caution">
    <text evidence="2">The sequence shown here is derived from an EMBL/GenBank/DDBJ whole genome shotgun (WGS) entry which is preliminary data.</text>
</comment>